<dbReference type="EMBL" id="BSYJ01000003">
    <property type="protein sequence ID" value="GMG87654.1"/>
    <property type="molecule type" value="Genomic_DNA"/>
</dbReference>
<accession>A0ABQ6LZW9</accession>
<keyword evidence="4" id="KW-1015">Disulfide bond</keyword>
<name>A0ABQ6LZW9_9GAMM</name>
<dbReference type="PANTHER" id="PTHR42852:SF6">
    <property type="entry name" value="THIOL:DISULFIDE INTERCHANGE PROTEIN DSBE"/>
    <property type="match status" value="1"/>
</dbReference>
<evidence type="ECO:0000256" key="1">
    <source>
        <dbReference type="ARBA" id="ARBA00004383"/>
    </source>
</evidence>
<keyword evidence="5" id="KW-0676">Redox-active center</keyword>
<dbReference type="NCBIfam" id="TIGR00385">
    <property type="entry name" value="dsbE"/>
    <property type="match status" value="1"/>
</dbReference>
<evidence type="ECO:0000313" key="7">
    <source>
        <dbReference type="EMBL" id="GMG87654.1"/>
    </source>
</evidence>
<keyword evidence="8" id="KW-1185">Reference proteome</keyword>
<dbReference type="InterPro" id="IPR036249">
    <property type="entry name" value="Thioredoxin-like_sf"/>
</dbReference>
<proteinExistence type="inferred from homology"/>
<dbReference type="RefSeq" id="WP_285764269.1">
    <property type="nucleotide sequence ID" value="NZ_BSYJ01000003.1"/>
</dbReference>
<evidence type="ECO:0000256" key="3">
    <source>
        <dbReference type="ARBA" id="ARBA00022748"/>
    </source>
</evidence>
<evidence type="ECO:0000256" key="5">
    <source>
        <dbReference type="ARBA" id="ARBA00023284"/>
    </source>
</evidence>
<organism evidence="7 8">
    <name type="scientific">Biformimicrobium ophioploci</name>
    <dbReference type="NCBI Taxonomy" id="3036711"/>
    <lineage>
        <taxon>Bacteria</taxon>
        <taxon>Pseudomonadati</taxon>
        <taxon>Pseudomonadota</taxon>
        <taxon>Gammaproteobacteria</taxon>
        <taxon>Cellvibrionales</taxon>
        <taxon>Microbulbiferaceae</taxon>
        <taxon>Biformimicrobium</taxon>
    </lineage>
</organism>
<dbReference type="InterPro" id="IPR013740">
    <property type="entry name" value="Redoxin"/>
</dbReference>
<comment type="caution">
    <text evidence="7">The sequence shown here is derived from an EMBL/GenBank/DDBJ whole genome shotgun (WGS) entry which is preliminary data.</text>
</comment>
<evidence type="ECO:0000313" key="8">
    <source>
        <dbReference type="Proteomes" id="UP001224392"/>
    </source>
</evidence>
<comment type="similarity">
    <text evidence="2">Belongs to the thioredoxin family. DsbE subfamily.</text>
</comment>
<reference evidence="7 8" key="1">
    <citation type="submission" date="2023-04" db="EMBL/GenBank/DDBJ databases">
        <title>Marinobulbifer ophiurae gen. nov., sp. Nov., isolate from tissue of brittle star Ophioplocus japonicus.</title>
        <authorList>
            <person name="Kawano K."/>
            <person name="Sawayama S."/>
            <person name="Nakagawa S."/>
        </authorList>
    </citation>
    <scope>NUCLEOTIDE SEQUENCE [LARGE SCALE GENOMIC DNA]</scope>
    <source>
        <strain evidence="7 8">NKW57</strain>
    </source>
</reference>
<gene>
    <name evidence="7" type="primary">dsbE</name>
    <name evidence="7" type="ORF">MNKW57_19750</name>
</gene>
<evidence type="ECO:0000259" key="6">
    <source>
        <dbReference type="PROSITE" id="PS51352"/>
    </source>
</evidence>
<dbReference type="InterPro" id="IPR050553">
    <property type="entry name" value="Thioredoxin_ResA/DsbE_sf"/>
</dbReference>
<dbReference type="InterPro" id="IPR013766">
    <property type="entry name" value="Thioredoxin_domain"/>
</dbReference>
<dbReference type="Pfam" id="PF08534">
    <property type="entry name" value="Redoxin"/>
    <property type="match status" value="1"/>
</dbReference>
<keyword evidence="3" id="KW-0201">Cytochrome c-type biogenesis</keyword>
<dbReference type="InterPro" id="IPR017937">
    <property type="entry name" value="Thioredoxin_CS"/>
</dbReference>
<dbReference type="Gene3D" id="3.40.30.10">
    <property type="entry name" value="Glutaredoxin"/>
    <property type="match status" value="1"/>
</dbReference>
<evidence type="ECO:0000256" key="4">
    <source>
        <dbReference type="ARBA" id="ARBA00023157"/>
    </source>
</evidence>
<feature type="domain" description="Thioredoxin" evidence="6">
    <location>
        <begin position="34"/>
        <end position="175"/>
    </location>
</feature>
<dbReference type="PROSITE" id="PS00194">
    <property type="entry name" value="THIOREDOXIN_1"/>
    <property type="match status" value="1"/>
</dbReference>
<dbReference type="SUPFAM" id="SSF52833">
    <property type="entry name" value="Thioredoxin-like"/>
    <property type="match status" value="1"/>
</dbReference>
<evidence type="ECO:0000256" key="2">
    <source>
        <dbReference type="ARBA" id="ARBA00007758"/>
    </source>
</evidence>
<dbReference type="CDD" id="cd03010">
    <property type="entry name" value="TlpA_like_DsbE"/>
    <property type="match status" value="1"/>
</dbReference>
<dbReference type="PROSITE" id="PS51352">
    <property type="entry name" value="THIOREDOXIN_2"/>
    <property type="match status" value="1"/>
</dbReference>
<protein>
    <submittedName>
        <fullName evidence="7">Thiol:disulfide interchange protein DsbE</fullName>
    </submittedName>
</protein>
<comment type="subcellular location">
    <subcellularLocation>
        <location evidence="1">Cell inner membrane</location>
        <topology evidence="1">Single-pass membrane protein</topology>
        <orientation evidence="1">Periplasmic side</orientation>
    </subcellularLocation>
</comment>
<sequence>MGRLKLFLPLFIFGMLALLFWRGLSLDPRDMPSALLNKPVPSFTLPTLADPDKPVGNEALPGEPYLLNVWATWCPTCKAEHAYLNSLAEQGVKIVGINYKDETVKAQRWLQELDDPYVFSVIDAEGRLGIDLGVFGAPETYLVDRSGVIRCKHIGDVNDRVWTQKLAPVYEALVAGTLEALNNAASNPAVQHCR</sequence>
<dbReference type="Proteomes" id="UP001224392">
    <property type="component" value="Unassembled WGS sequence"/>
</dbReference>
<dbReference type="PANTHER" id="PTHR42852">
    <property type="entry name" value="THIOL:DISULFIDE INTERCHANGE PROTEIN DSBE"/>
    <property type="match status" value="1"/>
</dbReference>
<dbReference type="InterPro" id="IPR004799">
    <property type="entry name" value="Periplasmic_diS_OxRdtase_DsbE"/>
</dbReference>